<keyword evidence="3" id="KW-1185">Reference proteome</keyword>
<proteinExistence type="predicted"/>
<organism evidence="2 3">
    <name type="scientific">Armillaria tabescens</name>
    <name type="common">Ringless honey mushroom</name>
    <name type="synonym">Agaricus tabescens</name>
    <dbReference type="NCBI Taxonomy" id="1929756"/>
    <lineage>
        <taxon>Eukaryota</taxon>
        <taxon>Fungi</taxon>
        <taxon>Dikarya</taxon>
        <taxon>Basidiomycota</taxon>
        <taxon>Agaricomycotina</taxon>
        <taxon>Agaricomycetes</taxon>
        <taxon>Agaricomycetidae</taxon>
        <taxon>Agaricales</taxon>
        <taxon>Marasmiineae</taxon>
        <taxon>Physalacriaceae</taxon>
        <taxon>Desarmillaria</taxon>
    </lineage>
</organism>
<gene>
    <name evidence="2" type="ORF">EV420DRAFT_1081545</name>
</gene>
<evidence type="ECO:0000256" key="1">
    <source>
        <dbReference type="SAM" id="Phobius"/>
    </source>
</evidence>
<dbReference type="Proteomes" id="UP001175211">
    <property type="component" value="Unassembled WGS sequence"/>
</dbReference>
<keyword evidence="1" id="KW-1133">Transmembrane helix</keyword>
<evidence type="ECO:0000313" key="2">
    <source>
        <dbReference type="EMBL" id="KAK0442300.1"/>
    </source>
</evidence>
<evidence type="ECO:0000313" key="3">
    <source>
        <dbReference type="Proteomes" id="UP001175211"/>
    </source>
</evidence>
<sequence>MLQNTSENDKNSIQMTCAKKRYNIHRHRITSWGVAYACPVMSGGHVGCRVMLSCAGYSPGHESAYTGDGLEDGWMGTHHHETARKNRDHHWILLGRKGECRSDSSRTVCMGRAGYSRDARCGVGGPWAAMSSSLGKTDLRDVFPYVENGGCTKVGVIGDWGGRQEPMLTLGWGRSGGAVGARIIVVLVLSVVYMGVVSTPEEVLLSLLLLDVDALLITPPARPYSSCRLHVPASSPLFHSPAPFSTMLLLCFRTLSAFPVIVIVALLGVALLVVNFAFHNTSCPEMAADIDSPVIIRTIVVHGSSIRLRLASISMWGVLDRTEQTT</sequence>
<reference evidence="2" key="1">
    <citation type="submission" date="2023-06" db="EMBL/GenBank/DDBJ databases">
        <authorList>
            <consortium name="Lawrence Berkeley National Laboratory"/>
            <person name="Ahrendt S."/>
            <person name="Sahu N."/>
            <person name="Indic B."/>
            <person name="Wong-Bajracharya J."/>
            <person name="Merenyi Z."/>
            <person name="Ke H.-M."/>
            <person name="Monk M."/>
            <person name="Kocsube S."/>
            <person name="Drula E."/>
            <person name="Lipzen A."/>
            <person name="Balint B."/>
            <person name="Henrissat B."/>
            <person name="Andreopoulos B."/>
            <person name="Martin F.M."/>
            <person name="Harder C.B."/>
            <person name="Rigling D."/>
            <person name="Ford K.L."/>
            <person name="Foster G.D."/>
            <person name="Pangilinan J."/>
            <person name="Papanicolaou A."/>
            <person name="Barry K."/>
            <person name="LaButti K."/>
            <person name="Viragh M."/>
            <person name="Koriabine M."/>
            <person name="Yan M."/>
            <person name="Riley R."/>
            <person name="Champramary S."/>
            <person name="Plett K.L."/>
            <person name="Tsai I.J."/>
            <person name="Slot J."/>
            <person name="Sipos G."/>
            <person name="Plett J."/>
            <person name="Nagy L.G."/>
            <person name="Grigoriev I.V."/>
        </authorList>
    </citation>
    <scope>NUCLEOTIDE SEQUENCE</scope>
    <source>
        <strain evidence="2">CCBAS 213</strain>
    </source>
</reference>
<keyword evidence="1" id="KW-0472">Membrane</keyword>
<feature type="transmembrane region" description="Helical" evidence="1">
    <location>
        <begin position="177"/>
        <end position="196"/>
    </location>
</feature>
<name>A0AA39JGD0_ARMTA</name>
<accession>A0AA39JGD0</accession>
<protein>
    <submittedName>
        <fullName evidence="2">Uncharacterized protein</fullName>
    </submittedName>
</protein>
<comment type="caution">
    <text evidence="2">The sequence shown here is derived from an EMBL/GenBank/DDBJ whole genome shotgun (WGS) entry which is preliminary data.</text>
</comment>
<feature type="transmembrane region" description="Helical" evidence="1">
    <location>
        <begin position="257"/>
        <end position="278"/>
    </location>
</feature>
<dbReference type="GeneID" id="85349268"/>
<keyword evidence="1" id="KW-0812">Transmembrane</keyword>
<dbReference type="AlphaFoldDB" id="A0AA39JGD0"/>
<dbReference type="RefSeq" id="XP_060324273.1">
    <property type="nucleotide sequence ID" value="XM_060465720.1"/>
</dbReference>
<dbReference type="EMBL" id="JAUEPS010000065">
    <property type="protein sequence ID" value="KAK0442300.1"/>
    <property type="molecule type" value="Genomic_DNA"/>
</dbReference>